<dbReference type="EMBL" id="JAHSPG010000011">
    <property type="protein sequence ID" value="MBV4358232.1"/>
    <property type="molecule type" value="Genomic_DNA"/>
</dbReference>
<keyword evidence="7 10" id="KW-0808">Transferase</keyword>
<comment type="caution">
    <text evidence="11">The sequence shown here is derived from an EMBL/GenBank/DDBJ whole genome shotgun (WGS) entry which is preliminary data.</text>
</comment>
<dbReference type="PANTHER" id="PTHR43463">
    <property type="entry name" value="NICOTINATE-NUCLEOTIDE--DIMETHYLBENZIMIDAZOLE PHOSPHORIBOSYLTRANSFERASE"/>
    <property type="match status" value="1"/>
</dbReference>
<dbReference type="NCBIfam" id="NF000996">
    <property type="entry name" value="PRK00105.1"/>
    <property type="match status" value="1"/>
</dbReference>
<accession>A0A9E2W8I3</accession>
<evidence type="ECO:0000313" key="11">
    <source>
        <dbReference type="EMBL" id="MBV4358232.1"/>
    </source>
</evidence>
<dbReference type="Pfam" id="PF02277">
    <property type="entry name" value="DBI_PRT"/>
    <property type="match status" value="1"/>
</dbReference>
<gene>
    <name evidence="10 11" type="primary">cobT</name>
    <name evidence="11" type="ORF">KTO63_13790</name>
</gene>
<dbReference type="InterPro" id="IPR017846">
    <property type="entry name" value="Nict_dMeBzImd_PRibTrfase_bact"/>
</dbReference>
<dbReference type="NCBIfam" id="TIGR03160">
    <property type="entry name" value="cobT_DBIPRT"/>
    <property type="match status" value="1"/>
</dbReference>
<proteinExistence type="inferred from homology"/>
<dbReference type="RefSeq" id="WP_217791911.1">
    <property type="nucleotide sequence ID" value="NZ_JAHSPG010000011.1"/>
</dbReference>
<feature type="active site" description="Proton acceptor" evidence="10">
    <location>
        <position position="307"/>
    </location>
</feature>
<evidence type="ECO:0000256" key="1">
    <source>
        <dbReference type="ARBA" id="ARBA00005049"/>
    </source>
</evidence>
<protein>
    <recommendedName>
        <fullName evidence="4 10">Nicotinate-nucleotide--dimethylbenzimidazole phosphoribosyltransferase</fullName>
        <shortName evidence="10">NN:DBI PRT</shortName>
        <ecNumber evidence="3 10">2.4.2.21</ecNumber>
    </recommendedName>
    <alternativeName>
        <fullName evidence="8 10">N(1)-alpha-phosphoribosyltransferase</fullName>
    </alternativeName>
</protein>
<keyword evidence="5 10" id="KW-0169">Cobalamin biosynthesis</keyword>
<dbReference type="EC" id="2.4.2.21" evidence="3 10"/>
<organism evidence="11 12">
    <name type="scientific">Pinibacter aurantiacus</name>
    <dbReference type="NCBI Taxonomy" id="2851599"/>
    <lineage>
        <taxon>Bacteria</taxon>
        <taxon>Pseudomonadati</taxon>
        <taxon>Bacteroidota</taxon>
        <taxon>Chitinophagia</taxon>
        <taxon>Chitinophagales</taxon>
        <taxon>Chitinophagaceae</taxon>
        <taxon>Pinibacter</taxon>
    </lineage>
</organism>
<name>A0A9E2W8I3_9BACT</name>
<dbReference type="CDD" id="cd02439">
    <property type="entry name" value="DMB-PRT_CobT"/>
    <property type="match status" value="1"/>
</dbReference>
<evidence type="ECO:0000256" key="2">
    <source>
        <dbReference type="ARBA" id="ARBA00007110"/>
    </source>
</evidence>
<evidence type="ECO:0000256" key="9">
    <source>
        <dbReference type="ARBA" id="ARBA00047340"/>
    </source>
</evidence>
<keyword evidence="6 10" id="KW-0328">Glycosyltransferase</keyword>
<dbReference type="GO" id="GO:0009236">
    <property type="term" value="P:cobalamin biosynthetic process"/>
    <property type="evidence" value="ECO:0007669"/>
    <property type="project" value="UniProtKB-UniRule"/>
</dbReference>
<dbReference type="InterPro" id="IPR003200">
    <property type="entry name" value="Nict_dMeBzImd_PRibTrfase"/>
</dbReference>
<evidence type="ECO:0000256" key="6">
    <source>
        <dbReference type="ARBA" id="ARBA00022676"/>
    </source>
</evidence>
<comment type="pathway">
    <text evidence="1 10">Nucleoside biosynthesis; alpha-ribazole biosynthesis; alpha-ribazole from 5,6-dimethylbenzimidazole: step 1/2.</text>
</comment>
<dbReference type="HAMAP" id="MF_00230">
    <property type="entry name" value="CobT"/>
    <property type="match status" value="1"/>
</dbReference>
<comment type="catalytic activity">
    <reaction evidence="9 10">
        <text>5,6-dimethylbenzimidazole + nicotinate beta-D-ribonucleotide = alpha-ribazole 5'-phosphate + nicotinate + H(+)</text>
        <dbReference type="Rhea" id="RHEA:11196"/>
        <dbReference type="ChEBI" id="CHEBI:15378"/>
        <dbReference type="ChEBI" id="CHEBI:15890"/>
        <dbReference type="ChEBI" id="CHEBI:32544"/>
        <dbReference type="ChEBI" id="CHEBI:57502"/>
        <dbReference type="ChEBI" id="CHEBI:57918"/>
        <dbReference type="EC" id="2.4.2.21"/>
    </reaction>
</comment>
<evidence type="ECO:0000256" key="10">
    <source>
        <dbReference type="HAMAP-Rule" id="MF_00230"/>
    </source>
</evidence>
<evidence type="ECO:0000256" key="7">
    <source>
        <dbReference type="ARBA" id="ARBA00022679"/>
    </source>
</evidence>
<dbReference type="GO" id="GO:0008939">
    <property type="term" value="F:nicotinate-nucleotide-dimethylbenzimidazole phosphoribosyltransferase activity"/>
    <property type="evidence" value="ECO:0007669"/>
    <property type="project" value="UniProtKB-UniRule"/>
</dbReference>
<reference evidence="11" key="1">
    <citation type="submission" date="2021-06" db="EMBL/GenBank/DDBJ databases">
        <authorList>
            <person name="Huq M.A."/>
        </authorList>
    </citation>
    <scope>NUCLEOTIDE SEQUENCE</scope>
    <source>
        <strain evidence="11">MAH-26</strain>
    </source>
</reference>
<dbReference type="PANTHER" id="PTHR43463:SF1">
    <property type="entry name" value="NICOTINATE-NUCLEOTIDE--DIMETHYLBENZIMIDAZOLE PHOSPHORIBOSYLTRANSFERASE"/>
    <property type="match status" value="1"/>
</dbReference>
<dbReference type="FunFam" id="3.40.50.10210:FF:000001">
    <property type="entry name" value="Nicotinate-nucleotide--dimethylbenzimidazole phosphoribosyltransferase"/>
    <property type="match status" value="1"/>
</dbReference>
<dbReference type="Proteomes" id="UP000812270">
    <property type="component" value="Unassembled WGS sequence"/>
</dbReference>
<evidence type="ECO:0000256" key="8">
    <source>
        <dbReference type="ARBA" id="ARBA00030686"/>
    </source>
</evidence>
<dbReference type="AlphaFoldDB" id="A0A9E2W8I3"/>
<sequence>MNNMRQKLQDVIDNKTKPQGALGLLEDIALQVGLIQNTTSPSVISPTIVVFAGDHGIAAKGLVNPFPQAVTAQMVLNFVAGGAAINVFCKQHNLQLFVVDAGVNFDFDPRLPIVHNKIAKGTANYLEQAAMTVEQCKEAIAFGKLMVERIRHNNCNCIGFGEMGIGNTSAAALIMSAITGQSIELCAGRGTGTNDAQLQTKIETLKDVFALHQLQTLKEDPIQLLATVGGFEIAMMVGAMTAAAENDMIIVVDGFIATSALLIAQQLHPDMLRYCIFAHQSNEQAHATMLHFLGAKPLLHLGMRLGEGTGAALAMPLIQSAVNFLNQMASFESASVSGAKQAERADVELIINN</sequence>
<evidence type="ECO:0000256" key="3">
    <source>
        <dbReference type="ARBA" id="ARBA00011991"/>
    </source>
</evidence>
<keyword evidence="12" id="KW-1185">Reference proteome</keyword>
<evidence type="ECO:0000256" key="4">
    <source>
        <dbReference type="ARBA" id="ARBA00015486"/>
    </source>
</evidence>
<comment type="function">
    <text evidence="10">Catalyzes the synthesis of alpha-ribazole-5'-phosphate from nicotinate mononucleotide (NAMN) and 5,6-dimethylbenzimidazole (DMB).</text>
</comment>
<evidence type="ECO:0000313" key="12">
    <source>
        <dbReference type="Proteomes" id="UP000812270"/>
    </source>
</evidence>
<evidence type="ECO:0000256" key="5">
    <source>
        <dbReference type="ARBA" id="ARBA00022573"/>
    </source>
</evidence>
<comment type="similarity">
    <text evidence="2 10">Belongs to the CobT family.</text>
</comment>